<evidence type="ECO:0000256" key="1">
    <source>
        <dbReference type="ARBA" id="ARBA00003937"/>
    </source>
</evidence>
<keyword evidence="13" id="KW-0460">Magnesium</keyword>
<feature type="domain" description="4'-phosphopantetheinyl transferase N-terminal" evidence="15">
    <location>
        <begin position="37"/>
        <end position="99"/>
    </location>
</feature>
<dbReference type="AlphaFoldDB" id="G8LDL0"/>
<dbReference type="NCBIfam" id="NF007604">
    <property type="entry name" value="PRK10251.1"/>
    <property type="match status" value="1"/>
</dbReference>
<evidence type="ECO:0000256" key="12">
    <source>
        <dbReference type="PIRSR" id="PIRSR603542-1"/>
    </source>
</evidence>
<dbReference type="InterPro" id="IPR008278">
    <property type="entry name" value="4-PPantetheinyl_Trfase_dom"/>
</dbReference>
<feature type="binding site" evidence="12">
    <location>
        <position position="153"/>
    </location>
    <ligand>
        <name>CoA</name>
        <dbReference type="ChEBI" id="CHEBI:57287"/>
    </ligand>
</feature>
<accession>G8LDL0</accession>
<evidence type="ECO:0000259" key="15">
    <source>
        <dbReference type="Pfam" id="PF17837"/>
    </source>
</evidence>
<dbReference type="InterPro" id="IPR037143">
    <property type="entry name" value="4-PPantetheinyl_Trfase_dom_sf"/>
</dbReference>
<feature type="binding site" evidence="12">
    <location>
        <position position="157"/>
    </location>
    <ligand>
        <name>CoA</name>
        <dbReference type="ChEBI" id="CHEBI:57287"/>
    </ligand>
</feature>
<keyword evidence="7" id="KW-0259">Enterobactin biosynthesis</keyword>
<dbReference type="PANTHER" id="PTHR38096:SF1">
    <property type="entry name" value="ENTEROBACTIN SYNTHASE COMPONENT D"/>
    <property type="match status" value="1"/>
</dbReference>
<evidence type="ECO:0000256" key="7">
    <source>
        <dbReference type="ARBA" id="ARBA00023191"/>
    </source>
</evidence>
<dbReference type="GO" id="GO:0005886">
    <property type="term" value="C:plasma membrane"/>
    <property type="evidence" value="ECO:0007669"/>
    <property type="project" value="TreeGrafter"/>
</dbReference>
<dbReference type="HOGENOM" id="CLU_075076_1_0_6"/>
<dbReference type="UniPathway" id="UPA00017"/>
<dbReference type="RefSeq" id="WP_014169060.1">
    <property type="nucleotide sequence ID" value="NC_016514.1"/>
</dbReference>
<evidence type="ECO:0000256" key="8">
    <source>
        <dbReference type="ARBA" id="ARBA00029894"/>
    </source>
</evidence>
<evidence type="ECO:0000256" key="11">
    <source>
        <dbReference type="ARBA" id="ARBA00049191"/>
    </source>
</evidence>
<dbReference type="Pfam" id="PF17837">
    <property type="entry name" value="4PPT_N"/>
    <property type="match status" value="1"/>
</dbReference>
<dbReference type="InterPro" id="IPR041354">
    <property type="entry name" value="4PPT_N"/>
</dbReference>
<dbReference type="GO" id="GO:0009366">
    <property type="term" value="C:enterobactin synthetase complex"/>
    <property type="evidence" value="ECO:0007669"/>
    <property type="project" value="InterPro"/>
</dbReference>
<evidence type="ECO:0000313" key="16">
    <source>
        <dbReference type="EMBL" id="AEW72597.1"/>
    </source>
</evidence>
<feature type="domain" description="4'-phosphopantetheinyl transferase" evidence="14">
    <location>
        <begin position="106"/>
        <end position="188"/>
    </location>
</feature>
<evidence type="ECO:0000256" key="4">
    <source>
        <dbReference type="ARBA" id="ARBA00011503"/>
    </source>
</evidence>
<dbReference type="InterPro" id="IPR003542">
    <property type="entry name" value="Enbac_synth_compD-like"/>
</dbReference>
<comment type="catalytic activity">
    <reaction evidence="11">
        <text>apo-[peptidyl-carrier protein] + CoA = holo-[peptidyl-carrier protein] + adenosine 3',5'-bisphosphate + H(+)</text>
        <dbReference type="Rhea" id="RHEA:46228"/>
        <dbReference type="Rhea" id="RHEA-COMP:11479"/>
        <dbReference type="Rhea" id="RHEA-COMP:11480"/>
        <dbReference type="ChEBI" id="CHEBI:15378"/>
        <dbReference type="ChEBI" id="CHEBI:29999"/>
        <dbReference type="ChEBI" id="CHEBI:57287"/>
        <dbReference type="ChEBI" id="CHEBI:58343"/>
        <dbReference type="ChEBI" id="CHEBI:64479"/>
    </reaction>
</comment>
<evidence type="ECO:0000313" key="17">
    <source>
        <dbReference type="Proteomes" id="UP000007838"/>
    </source>
</evidence>
<comment type="similarity">
    <text evidence="3">Belongs to the P-Pant transferase superfamily. EntD family.</text>
</comment>
<name>G8LDL0_9ENTR</name>
<dbReference type="SUPFAM" id="SSF56214">
    <property type="entry name" value="4'-phosphopantetheinyl transferase"/>
    <property type="match status" value="1"/>
</dbReference>
<evidence type="ECO:0000256" key="13">
    <source>
        <dbReference type="PIRSR" id="PIRSR603542-2"/>
    </source>
</evidence>
<feature type="binding site" evidence="12">
    <location>
        <position position="108"/>
    </location>
    <ligand>
        <name>CoA</name>
        <dbReference type="ChEBI" id="CHEBI:57287"/>
    </ligand>
</feature>
<dbReference type="GO" id="GO:0008897">
    <property type="term" value="F:holo-[acyl-carrier-protein] synthase activity"/>
    <property type="evidence" value="ECO:0007669"/>
    <property type="project" value="InterPro"/>
</dbReference>
<dbReference type="PANTHER" id="PTHR38096">
    <property type="entry name" value="ENTEROBACTIN SYNTHASE COMPONENT D"/>
    <property type="match status" value="1"/>
</dbReference>
<comment type="subunit">
    <text evidence="4">EntB, EntD, EntE, and EntF form a multienzyme complex called enterobactin synthase.</text>
</comment>
<comment type="pathway">
    <text evidence="2">Siderophore biosynthesis; enterobactin biosynthesis.</text>
</comment>
<dbReference type="GO" id="GO:0009239">
    <property type="term" value="P:enterobactin biosynthetic process"/>
    <property type="evidence" value="ECO:0007669"/>
    <property type="project" value="UniProtKB-UniPathway"/>
</dbReference>
<dbReference type="PRINTS" id="PR01399">
    <property type="entry name" value="ENTSNTHTASED"/>
</dbReference>
<dbReference type="Proteomes" id="UP000007838">
    <property type="component" value="Chromosome"/>
</dbReference>
<keyword evidence="6 16" id="KW-0808">Transferase</keyword>
<dbReference type="eggNOG" id="COG2977">
    <property type="taxonomic scope" value="Bacteria"/>
</dbReference>
<evidence type="ECO:0000256" key="2">
    <source>
        <dbReference type="ARBA" id="ARBA00004993"/>
    </source>
</evidence>
<dbReference type="GO" id="GO:0000287">
    <property type="term" value="F:magnesium ion binding"/>
    <property type="evidence" value="ECO:0007669"/>
    <property type="project" value="InterPro"/>
</dbReference>
<feature type="binding site" evidence="13">
    <location>
        <position position="110"/>
    </location>
    <ligand>
        <name>Mg(2+)</name>
        <dbReference type="ChEBI" id="CHEBI:18420"/>
    </ligand>
</feature>
<sequence>MRTTHSTFRLAGTTVHQITFDPTTFTDADLLWLPHHNALAHAAPKRKAEHLAGRLAAAHALQEYGFTAIPAIGSSGEPLWPDGMTGSISHTASRALAVVTPHGLTGIDGEIILADDEAVEIKDGIIGPAEDTLLRHTGLPFAQALTLTFSAKESLFKALFSQVNAMMGFDCASVTALDENTLTLALTRPLAGFSQDDAFTLFWLRDGNTQITLLPPFPAASRKSSSRR</sequence>
<evidence type="ECO:0000256" key="5">
    <source>
        <dbReference type="ARBA" id="ARBA00019087"/>
    </source>
</evidence>
<gene>
    <name evidence="16" type="primary">entD</name>
    <name evidence="16" type="ORF">EcWSU1_01158</name>
</gene>
<organism evidence="16 17">
    <name type="scientific">Enterobacter ludwigii</name>
    <dbReference type="NCBI Taxonomy" id="299767"/>
    <lineage>
        <taxon>Bacteria</taxon>
        <taxon>Pseudomonadati</taxon>
        <taxon>Pseudomonadota</taxon>
        <taxon>Gammaproteobacteria</taxon>
        <taxon>Enterobacterales</taxon>
        <taxon>Enterobacteriaceae</taxon>
        <taxon>Enterobacter</taxon>
        <taxon>Enterobacter cloacae complex</taxon>
    </lineage>
</organism>
<feature type="binding site" evidence="13">
    <location>
        <position position="108"/>
    </location>
    <ligand>
        <name>Mg(2+)</name>
        <dbReference type="ChEBI" id="CHEBI:18420"/>
    </ligand>
</feature>
<feature type="binding site" evidence="12">
    <location>
        <position position="46"/>
    </location>
    <ligand>
        <name>CoA</name>
        <dbReference type="ChEBI" id="CHEBI:57287"/>
    </ligand>
</feature>
<comment type="cofactor">
    <cofactor evidence="13">
        <name>Mg(2+)</name>
        <dbReference type="ChEBI" id="CHEBI:18420"/>
    </cofactor>
</comment>
<feature type="binding site" evidence="12">
    <location>
        <begin position="89"/>
        <end position="90"/>
    </location>
    <ligand>
        <name>CoA</name>
        <dbReference type="ChEBI" id="CHEBI:57287"/>
    </ligand>
</feature>
<feature type="binding site" evidence="12">
    <location>
        <position position="54"/>
    </location>
    <ligand>
        <name>CoA</name>
        <dbReference type="ChEBI" id="CHEBI:57287"/>
    </ligand>
</feature>
<dbReference type="EMBL" id="CP002886">
    <property type="protein sequence ID" value="AEW72597.1"/>
    <property type="molecule type" value="Genomic_DNA"/>
</dbReference>
<evidence type="ECO:0000256" key="3">
    <source>
        <dbReference type="ARBA" id="ARBA00008342"/>
    </source>
</evidence>
<evidence type="ECO:0000256" key="10">
    <source>
        <dbReference type="ARBA" id="ARBA00049176"/>
    </source>
</evidence>
<evidence type="ECO:0000259" key="14">
    <source>
        <dbReference type="Pfam" id="PF01648"/>
    </source>
</evidence>
<dbReference type="Pfam" id="PF01648">
    <property type="entry name" value="ACPS"/>
    <property type="match status" value="1"/>
</dbReference>
<dbReference type="KEGG" id="eec:EcWSU1_01158"/>
<protein>
    <recommendedName>
        <fullName evidence="5">Enterobactin synthase component D</fullName>
    </recommendedName>
    <alternativeName>
        <fullName evidence="8">4'-phosphopantetheinyl transferase EntD</fullName>
    </alternativeName>
    <alternativeName>
        <fullName evidence="9">Enterochelin synthase D</fullName>
    </alternativeName>
</protein>
<keyword evidence="13" id="KW-0479">Metal-binding</keyword>
<evidence type="ECO:0000256" key="6">
    <source>
        <dbReference type="ARBA" id="ARBA00022679"/>
    </source>
</evidence>
<proteinExistence type="inferred from homology"/>
<evidence type="ECO:0000256" key="9">
    <source>
        <dbReference type="ARBA" id="ARBA00031996"/>
    </source>
</evidence>
<reference evidence="16 17" key="1">
    <citation type="journal article" date="2011" name="Stand. Genomic Sci.">
        <title>Complete genome of the onion pathogen Enterobacter cloacae EcWSU1.</title>
        <authorList>
            <person name="Humann J.L."/>
            <person name="Wildung M."/>
            <person name="Cheng C.H."/>
            <person name="Lee T."/>
            <person name="Stewart J.E."/>
            <person name="Drew J.C."/>
            <person name="Triplett E.W."/>
            <person name="Main D."/>
            <person name="Schroeder B.K."/>
        </authorList>
    </citation>
    <scope>NUCLEOTIDE SEQUENCE [LARGE SCALE GENOMIC DNA]</scope>
    <source>
        <strain evidence="16 17">EcWSU1</strain>
    </source>
</reference>
<comment type="function">
    <text evidence="1">Involved in the biosynthesis of the siderophore enterobactin (enterochelin), which is a macrocyclic trimeric lactone of N-(2,3-dihydroxybenzoyl)-serine. The serine trilactone serves as a scaffolding for the three catechol functionalities that provide hexadentate coordination for the tightly ligated iron(2+) atoms. Plays an essential role in the assembly of the enterobactin by catalyzing the transfer of the 4'-phosphopantetheine (Ppant) moiety from coenzyme A to the apo-domains of both EntB (ArCP domain) and EntF (PCP domain) to yield their holo-forms which make them competent for the activation of 2,3-dihydroxybenzoate (DHB) and L-serine, respectively.</text>
</comment>
<comment type="catalytic activity">
    <reaction evidence="10">
        <text>apo-[aryl-carrier protein] + CoA = holo-[aryl-carrier protein] + adenosine 3',5'-bisphosphate + H(+)</text>
        <dbReference type="Rhea" id="RHEA:48404"/>
        <dbReference type="Rhea" id="RHEA-COMP:15903"/>
        <dbReference type="Rhea" id="RHEA-COMP:17557"/>
        <dbReference type="ChEBI" id="CHEBI:15378"/>
        <dbReference type="ChEBI" id="CHEBI:29999"/>
        <dbReference type="ChEBI" id="CHEBI:57287"/>
        <dbReference type="ChEBI" id="CHEBI:58343"/>
        <dbReference type="ChEBI" id="CHEBI:64479"/>
    </reaction>
</comment>